<dbReference type="PANTHER" id="PTHR10655:SF17">
    <property type="entry name" value="LYSOPHOSPHOLIPASE-LIKE PROTEIN 1"/>
    <property type="match status" value="1"/>
</dbReference>
<dbReference type="GO" id="GO:0016787">
    <property type="term" value="F:hydrolase activity"/>
    <property type="evidence" value="ECO:0007669"/>
    <property type="project" value="UniProtKB-KW"/>
</dbReference>
<accession>A0A225T1K3</accession>
<dbReference type="RefSeq" id="WP_088754261.1">
    <property type="nucleotide sequence ID" value="NZ_NJGV01000004.1"/>
</dbReference>
<protein>
    <submittedName>
        <fullName evidence="4">Carboxylesterase</fullName>
    </submittedName>
</protein>
<keyword evidence="5" id="KW-1185">Reference proteome</keyword>
<name>A0A225T1K3_9BURK</name>
<comment type="similarity">
    <text evidence="1">Belongs to the AB hydrolase superfamily. AB hydrolase 2 family.</text>
</comment>
<evidence type="ECO:0000313" key="5">
    <source>
        <dbReference type="Proteomes" id="UP000214747"/>
    </source>
</evidence>
<dbReference type="PANTHER" id="PTHR10655">
    <property type="entry name" value="LYSOPHOSPHOLIPASE-RELATED"/>
    <property type="match status" value="1"/>
</dbReference>
<proteinExistence type="inferred from homology"/>
<dbReference type="InterPro" id="IPR029058">
    <property type="entry name" value="AB_hydrolase_fold"/>
</dbReference>
<dbReference type="SUPFAM" id="SSF53474">
    <property type="entry name" value="alpha/beta-Hydrolases"/>
    <property type="match status" value="1"/>
</dbReference>
<evidence type="ECO:0000313" key="4">
    <source>
        <dbReference type="EMBL" id="OWY35942.1"/>
    </source>
</evidence>
<dbReference type="Pfam" id="PF02230">
    <property type="entry name" value="Abhydrolase_2"/>
    <property type="match status" value="1"/>
</dbReference>
<sequence>MSAPLETIQIDTAPNPTASVIWLHGLGADGSDFVPIVRELDLSGCPPIRFIFPTAPTMPVTINGGYVMRAWYDIFAPDLVRREDEPGLRASQAAIEALIAQERARGIPAERIVLAGFSQGCAMTLQTGLRHPERLAGLMCLSGYLPLAATIEAERQAANHDTPIFMAHGTMDPVVVLERAVKSRELLTQLGHKVEWHDYPMQHSVCGEEVEDIGAWLAKVLA</sequence>
<dbReference type="AlphaFoldDB" id="A0A225T1K3"/>
<evidence type="ECO:0000256" key="1">
    <source>
        <dbReference type="ARBA" id="ARBA00006499"/>
    </source>
</evidence>
<dbReference type="Gene3D" id="3.40.50.1820">
    <property type="entry name" value="alpha/beta hydrolase"/>
    <property type="match status" value="1"/>
</dbReference>
<keyword evidence="2" id="KW-0378">Hydrolase</keyword>
<comment type="caution">
    <text evidence="4">The sequence shown here is derived from an EMBL/GenBank/DDBJ whole genome shotgun (WGS) entry which is preliminary data.</text>
</comment>
<feature type="domain" description="Phospholipase/carboxylesterase/thioesterase" evidence="3">
    <location>
        <begin position="15"/>
        <end position="220"/>
    </location>
</feature>
<gene>
    <name evidence="4" type="ORF">CEJ45_05965</name>
</gene>
<evidence type="ECO:0000256" key="2">
    <source>
        <dbReference type="ARBA" id="ARBA00022801"/>
    </source>
</evidence>
<dbReference type="InterPro" id="IPR050565">
    <property type="entry name" value="LYPA1-2/EST-like"/>
</dbReference>
<reference evidence="4 5" key="1">
    <citation type="journal article" date="2010" name="Int. J. Syst. Evol. Microbiol.">
        <title>Reclassification of Herbaspirillum putei as a later heterotypic synonym of Herbaspirillum huttiense, with the description of H. huttiense subsp. huttiense subsp. nov. and H. huttiense subsp. putei subsp. nov., comb. nov., and description of Herbaspirillum aquaticum sp. nov.</title>
        <authorList>
            <person name="Dobritsa A.P."/>
            <person name="Reddy M.C."/>
            <person name="Samadpour M."/>
        </authorList>
    </citation>
    <scope>NUCLEOTIDE SEQUENCE [LARGE SCALE GENOMIC DNA]</scope>
    <source>
        <strain evidence="4 5">IEH 4430</strain>
    </source>
</reference>
<evidence type="ECO:0000259" key="3">
    <source>
        <dbReference type="Pfam" id="PF02230"/>
    </source>
</evidence>
<dbReference type="EMBL" id="NJGV01000004">
    <property type="protein sequence ID" value="OWY35942.1"/>
    <property type="molecule type" value="Genomic_DNA"/>
</dbReference>
<dbReference type="Proteomes" id="UP000214747">
    <property type="component" value="Unassembled WGS sequence"/>
</dbReference>
<dbReference type="InterPro" id="IPR003140">
    <property type="entry name" value="PLipase/COase/thioEstase"/>
</dbReference>
<organism evidence="4 5">
    <name type="scientific">Herbaspirillum aquaticum</name>
    <dbReference type="NCBI Taxonomy" id="568783"/>
    <lineage>
        <taxon>Bacteria</taxon>
        <taxon>Pseudomonadati</taxon>
        <taxon>Pseudomonadota</taxon>
        <taxon>Betaproteobacteria</taxon>
        <taxon>Burkholderiales</taxon>
        <taxon>Oxalobacteraceae</taxon>
        <taxon>Herbaspirillum</taxon>
    </lineage>
</organism>